<organism evidence="1 2">
    <name type="scientific">Penicillium alfredii</name>
    <dbReference type="NCBI Taxonomy" id="1506179"/>
    <lineage>
        <taxon>Eukaryota</taxon>
        <taxon>Fungi</taxon>
        <taxon>Dikarya</taxon>
        <taxon>Ascomycota</taxon>
        <taxon>Pezizomycotina</taxon>
        <taxon>Eurotiomycetes</taxon>
        <taxon>Eurotiomycetidae</taxon>
        <taxon>Eurotiales</taxon>
        <taxon>Aspergillaceae</taxon>
        <taxon>Penicillium</taxon>
    </lineage>
</organism>
<dbReference type="EMBL" id="JAPMSZ010000001">
    <property type="protein sequence ID" value="KAJ5114769.1"/>
    <property type="molecule type" value="Genomic_DNA"/>
</dbReference>
<sequence length="84" mass="9088">MAKPSDKRAAIREREASYIKAVDGVVQRIQCCATLSILSALSVPSLRAIGQVSHYYVGLGLLYEDLQGTVQDSGFLLELVPGHN</sequence>
<reference evidence="1" key="1">
    <citation type="submission" date="2022-11" db="EMBL/GenBank/DDBJ databases">
        <authorList>
            <person name="Petersen C."/>
        </authorList>
    </citation>
    <scope>NUCLEOTIDE SEQUENCE</scope>
    <source>
        <strain evidence="1">IBT 34128</strain>
    </source>
</reference>
<evidence type="ECO:0000313" key="1">
    <source>
        <dbReference type="EMBL" id="KAJ5114769.1"/>
    </source>
</evidence>
<accession>A0A9W9GA57</accession>
<reference evidence="1" key="2">
    <citation type="journal article" date="2023" name="IMA Fungus">
        <title>Comparative genomic study of the Penicillium genus elucidates a diverse pangenome and 15 lateral gene transfer events.</title>
        <authorList>
            <person name="Petersen C."/>
            <person name="Sorensen T."/>
            <person name="Nielsen M.R."/>
            <person name="Sondergaard T.E."/>
            <person name="Sorensen J.L."/>
            <person name="Fitzpatrick D.A."/>
            <person name="Frisvad J.C."/>
            <person name="Nielsen K.L."/>
        </authorList>
    </citation>
    <scope>NUCLEOTIDE SEQUENCE</scope>
    <source>
        <strain evidence="1">IBT 34128</strain>
    </source>
</reference>
<dbReference type="RefSeq" id="XP_056515962.1">
    <property type="nucleotide sequence ID" value="XM_056651112.1"/>
</dbReference>
<keyword evidence="2" id="KW-1185">Reference proteome</keyword>
<proteinExistence type="predicted"/>
<gene>
    <name evidence="1" type="ORF">NUU61_000528</name>
</gene>
<evidence type="ECO:0000313" key="2">
    <source>
        <dbReference type="Proteomes" id="UP001141434"/>
    </source>
</evidence>
<name>A0A9W9GA57_9EURO</name>
<protein>
    <submittedName>
        <fullName evidence="1">Uncharacterized protein</fullName>
    </submittedName>
</protein>
<dbReference type="Proteomes" id="UP001141434">
    <property type="component" value="Unassembled WGS sequence"/>
</dbReference>
<comment type="caution">
    <text evidence="1">The sequence shown here is derived from an EMBL/GenBank/DDBJ whole genome shotgun (WGS) entry which is preliminary data.</text>
</comment>
<dbReference type="GeneID" id="81390280"/>
<dbReference type="AlphaFoldDB" id="A0A9W9GA57"/>